<dbReference type="NCBIfam" id="TIGR00078">
    <property type="entry name" value="nadC"/>
    <property type="match status" value="1"/>
</dbReference>
<dbReference type="CDD" id="cd01572">
    <property type="entry name" value="QPRTase"/>
    <property type="match status" value="1"/>
</dbReference>
<dbReference type="FunFam" id="3.20.20.70:FF:000030">
    <property type="entry name" value="Nicotinate-nucleotide pyrophosphorylase, carboxylating"/>
    <property type="match status" value="1"/>
</dbReference>
<dbReference type="AlphaFoldDB" id="A0A853G2K6"/>
<dbReference type="SUPFAM" id="SSF51690">
    <property type="entry name" value="Nicotinate/Quinolinate PRTase C-terminal domain-like"/>
    <property type="match status" value="1"/>
</dbReference>
<evidence type="ECO:0000256" key="1">
    <source>
        <dbReference type="ARBA" id="ARBA00003237"/>
    </source>
</evidence>
<dbReference type="InterPro" id="IPR013785">
    <property type="entry name" value="Aldolase_TIM"/>
</dbReference>
<dbReference type="InterPro" id="IPR027277">
    <property type="entry name" value="NadC/ModD"/>
</dbReference>
<comment type="pathway">
    <text evidence="2">Cofactor biosynthesis; NAD(+) biosynthesis; nicotinate D-ribonucleotide from quinolinate: step 1/1.</text>
</comment>
<evidence type="ECO:0000256" key="8">
    <source>
        <dbReference type="ARBA" id="ARBA00022679"/>
    </source>
</evidence>
<feature type="domain" description="Quinolinate phosphoribosyl transferase C-terminal" evidence="13">
    <location>
        <begin position="110"/>
        <end position="275"/>
    </location>
</feature>
<dbReference type="PANTHER" id="PTHR32179">
    <property type="entry name" value="NICOTINATE-NUCLEOTIDE PYROPHOSPHORYLASE [CARBOXYLATING]"/>
    <property type="match status" value="1"/>
</dbReference>
<keyword evidence="8 12" id="KW-0808">Transferase</keyword>
<evidence type="ECO:0000256" key="5">
    <source>
        <dbReference type="ARBA" id="ARBA00011944"/>
    </source>
</evidence>
<dbReference type="FunFam" id="3.90.1170.20:FF:000001">
    <property type="entry name" value="Nicotinate-nucleotide diphosphorylase (Carboxylating)"/>
    <property type="match status" value="1"/>
</dbReference>
<dbReference type="GO" id="GO:0034213">
    <property type="term" value="P:quinolinate catabolic process"/>
    <property type="evidence" value="ECO:0007669"/>
    <property type="project" value="TreeGrafter"/>
</dbReference>
<evidence type="ECO:0000313" key="15">
    <source>
        <dbReference type="EMBL" id="NYT52574.1"/>
    </source>
</evidence>
<gene>
    <name evidence="15" type="primary">nadC</name>
    <name evidence="15" type="ORF">H0A74_03265</name>
</gene>
<evidence type="ECO:0000256" key="7">
    <source>
        <dbReference type="ARBA" id="ARBA00022676"/>
    </source>
</evidence>
<sequence length="277" mass="30196">MSLSTNKYILNSVVLALDEDLGTGDVSADLLLDKINTAEIISRESGIICGIEYAQSTFLLLNENLKLYWKVKDGEDINPGQVLCVLIGSSKAIISAERVALNFLQMLSSVATRTHYLVNKINHTNAQLLDTRKTIIGLRLAQKYAVKCGGGVNHRMGLYDCIILKENHIVALGSITLSVKTAIEKYPNLPLIVEVEDLNQLQEVLKLSGVTRALCDNFLISDLIQAVVMAKGKLPLEASGNINESTIVEVANTGIDFISIGSITKNIQAIDLSLRFI</sequence>
<dbReference type="EC" id="2.4.2.19" evidence="5"/>
<proteinExistence type="inferred from homology"/>
<dbReference type="Pfam" id="PF01729">
    <property type="entry name" value="QRPTase_C"/>
    <property type="match status" value="1"/>
</dbReference>
<name>A0A853G2K6_9GAMM</name>
<dbReference type="Pfam" id="PF02749">
    <property type="entry name" value="QRPTase_N"/>
    <property type="match status" value="1"/>
</dbReference>
<dbReference type="InterPro" id="IPR004393">
    <property type="entry name" value="NadC"/>
</dbReference>
<evidence type="ECO:0000256" key="10">
    <source>
        <dbReference type="ARBA" id="ARBA00047445"/>
    </source>
</evidence>
<evidence type="ECO:0000259" key="13">
    <source>
        <dbReference type="Pfam" id="PF01729"/>
    </source>
</evidence>
<protein>
    <recommendedName>
        <fullName evidence="11">Probable nicotinate-nucleotide pyrophosphorylase [carboxylating]</fullName>
        <ecNumber evidence="5">2.4.2.19</ecNumber>
    </recommendedName>
    <alternativeName>
        <fullName evidence="9">Quinolinate phosphoribosyltransferase [decarboxylating]</fullName>
    </alternativeName>
</protein>
<evidence type="ECO:0000256" key="12">
    <source>
        <dbReference type="PIRNR" id="PIRNR006250"/>
    </source>
</evidence>
<evidence type="ECO:0000256" key="3">
    <source>
        <dbReference type="ARBA" id="ARBA00009400"/>
    </source>
</evidence>
<accession>A0A853G2K6</accession>
<dbReference type="InterPro" id="IPR022412">
    <property type="entry name" value="Quinolinate_PRibosylTrfase_N"/>
</dbReference>
<evidence type="ECO:0000256" key="2">
    <source>
        <dbReference type="ARBA" id="ARBA00004893"/>
    </source>
</evidence>
<reference evidence="15 16" key="1">
    <citation type="submission" date="2020-05" db="EMBL/GenBank/DDBJ databases">
        <title>Horizontal transmission and recombination maintain forever young bacterial symbiont genomes.</title>
        <authorList>
            <person name="Russell S.L."/>
            <person name="Pepper-Tunick E."/>
            <person name="Svedberg J."/>
            <person name="Byrne A."/>
            <person name="Ruelas Castillo J."/>
            <person name="Vollmers C."/>
            <person name="Beinart R.A."/>
            <person name="Corbett-Detig R."/>
        </authorList>
    </citation>
    <scope>NUCLEOTIDE SEQUENCE [LARGE SCALE GENOMIC DNA]</scope>
    <source>
        <strain evidence="15">Monterey_2004</strain>
    </source>
</reference>
<comment type="catalytic activity">
    <reaction evidence="10">
        <text>nicotinate beta-D-ribonucleotide + CO2 + diphosphate = quinolinate + 5-phospho-alpha-D-ribose 1-diphosphate + 2 H(+)</text>
        <dbReference type="Rhea" id="RHEA:12733"/>
        <dbReference type="ChEBI" id="CHEBI:15378"/>
        <dbReference type="ChEBI" id="CHEBI:16526"/>
        <dbReference type="ChEBI" id="CHEBI:29959"/>
        <dbReference type="ChEBI" id="CHEBI:33019"/>
        <dbReference type="ChEBI" id="CHEBI:57502"/>
        <dbReference type="ChEBI" id="CHEBI:58017"/>
        <dbReference type="EC" id="2.4.2.19"/>
    </reaction>
</comment>
<dbReference type="UniPathway" id="UPA00253">
    <property type="reaction ID" value="UER00331"/>
</dbReference>
<dbReference type="GO" id="GO:0005737">
    <property type="term" value="C:cytoplasm"/>
    <property type="evidence" value="ECO:0007669"/>
    <property type="project" value="TreeGrafter"/>
</dbReference>
<keyword evidence="6" id="KW-0662">Pyridine nucleotide biosynthesis</keyword>
<dbReference type="Gene3D" id="3.20.20.70">
    <property type="entry name" value="Aldolase class I"/>
    <property type="match status" value="1"/>
</dbReference>
<evidence type="ECO:0000313" key="16">
    <source>
        <dbReference type="Proteomes" id="UP000525329"/>
    </source>
</evidence>
<comment type="function">
    <text evidence="1">Involved in the catabolism of quinolinic acid (QA).</text>
</comment>
<dbReference type="Gene3D" id="3.90.1170.20">
    <property type="entry name" value="Quinolinate phosphoribosyl transferase, N-terminal domain"/>
    <property type="match status" value="1"/>
</dbReference>
<comment type="similarity">
    <text evidence="3 12">Belongs to the NadC/ModD family.</text>
</comment>
<feature type="domain" description="Quinolinate phosphoribosyl transferase N-terminal" evidence="14">
    <location>
        <begin position="33"/>
        <end position="108"/>
    </location>
</feature>
<evidence type="ECO:0000256" key="9">
    <source>
        <dbReference type="ARBA" id="ARBA00033102"/>
    </source>
</evidence>
<dbReference type="SUPFAM" id="SSF54675">
    <property type="entry name" value="Nicotinate/Quinolinate PRTase N-terminal domain-like"/>
    <property type="match status" value="1"/>
</dbReference>
<comment type="caution">
    <text evidence="15">The sequence shown here is derived from an EMBL/GenBank/DDBJ whole genome shotgun (WGS) entry which is preliminary data.</text>
</comment>
<evidence type="ECO:0000259" key="14">
    <source>
        <dbReference type="Pfam" id="PF02749"/>
    </source>
</evidence>
<evidence type="ECO:0000256" key="4">
    <source>
        <dbReference type="ARBA" id="ARBA00011218"/>
    </source>
</evidence>
<dbReference type="InterPro" id="IPR036068">
    <property type="entry name" value="Nicotinate_pribotase-like_C"/>
</dbReference>
<dbReference type="GO" id="GO:0009435">
    <property type="term" value="P:NAD+ biosynthetic process"/>
    <property type="evidence" value="ECO:0007669"/>
    <property type="project" value="UniProtKB-UniPathway"/>
</dbReference>
<dbReference type="PANTHER" id="PTHR32179:SF3">
    <property type="entry name" value="NICOTINATE-NUCLEOTIDE PYROPHOSPHORYLASE [CARBOXYLATING]"/>
    <property type="match status" value="1"/>
</dbReference>
<comment type="subunit">
    <text evidence="4">Hexamer formed by 3 homodimers.</text>
</comment>
<dbReference type="GO" id="GO:0004514">
    <property type="term" value="F:nicotinate-nucleotide diphosphorylase (carboxylating) activity"/>
    <property type="evidence" value="ECO:0007669"/>
    <property type="project" value="UniProtKB-EC"/>
</dbReference>
<evidence type="ECO:0000256" key="6">
    <source>
        <dbReference type="ARBA" id="ARBA00022642"/>
    </source>
</evidence>
<dbReference type="EMBL" id="JACCHU010000002">
    <property type="protein sequence ID" value="NYT52574.1"/>
    <property type="molecule type" value="Genomic_DNA"/>
</dbReference>
<dbReference type="Proteomes" id="UP000525329">
    <property type="component" value="Unassembled WGS sequence"/>
</dbReference>
<organism evidence="15 16">
    <name type="scientific">Candidatus Vesicomyosocius endoextente</name>
    <dbReference type="NCBI Taxonomy" id="2738853"/>
    <lineage>
        <taxon>Bacteria</taxon>
        <taxon>Pseudomonadati</taxon>
        <taxon>Pseudomonadota</taxon>
        <taxon>Gammaproteobacteria</taxon>
        <taxon>Candidatus Pseudothioglobaceae</taxon>
        <taxon>Candidatus Vesicomyidisocius</taxon>
    </lineage>
</organism>
<keyword evidence="7 12" id="KW-0328">Glycosyltransferase</keyword>
<dbReference type="InterPro" id="IPR002638">
    <property type="entry name" value="Quinolinate_PRibosylTrfase_C"/>
</dbReference>
<dbReference type="PIRSF" id="PIRSF006250">
    <property type="entry name" value="NadC_ModD"/>
    <property type="match status" value="1"/>
</dbReference>
<evidence type="ECO:0000256" key="11">
    <source>
        <dbReference type="ARBA" id="ARBA00069173"/>
    </source>
</evidence>
<dbReference type="InterPro" id="IPR037128">
    <property type="entry name" value="Quinolinate_PRibosylTase_N_sf"/>
</dbReference>